<proteinExistence type="predicted"/>
<dbReference type="PANTHER" id="PTHR43685">
    <property type="entry name" value="GLYCOSYLTRANSFERASE"/>
    <property type="match status" value="1"/>
</dbReference>
<dbReference type="AlphaFoldDB" id="A0AAU7AQR8"/>
<dbReference type="InterPro" id="IPR001173">
    <property type="entry name" value="Glyco_trans_2-like"/>
</dbReference>
<gene>
    <name evidence="2" type="ORF">DSM112329_00813</name>
</gene>
<accession>A0AAU7AQR8</accession>
<sequence>MRRLIISPGPGVALRSASHGLDAGTTVVSVFAGPPSEAGPAERLAMVAEVARDRAALLRADAECLYFAFADPVPASTVVQVAWALNRIAHDFDEIWLPAGIGDRRHSVTAEAALRLRGSFRRVMYAEHPDAAALWQDAPTLKSVLAATRFAPPRVPDHERCQAAEHEWTWDLPAAPASPPTVALLPRPAAGREGGVFLSVLMRTRGDRPEQLRHALASLVEQTSRDFELLLLPHDCSPDAVAAEVDALPDWLRERTRTVPVAGGKRATPLNAGVRAARGRYFVALDDDDEALPHWVQTFADLEAATPGRVLRTGVAFVHLDGSRPDVTLPADFDLVGHLSESLSAFLGLAFPLDRLDGGELRFDETLDVCEDWDYLLRAAQLFGVANTPVVTARYLRWPDVANSFGGYPAPTWQASWRQVHDATDASFLLLPPGSAVDLRRLYAAVHDAEAELEALRAAAGPPE</sequence>
<dbReference type="InterPro" id="IPR029044">
    <property type="entry name" value="Nucleotide-diphossugar_trans"/>
</dbReference>
<feature type="domain" description="Glycosyltransferase 2-like" evidence="1">
    <location>
        <begin position="207"/>
        <end position="300"/>
    </location>
</feature>
<protein>
    <recommendedName>
        <fullName evidence="1">Glycosyltransferase 2-like domain-containing protein</fullName>
    </recommendedName>
</protein>
<dbReference type="Pfam" id="PF00535">
    <property type="entry name" value="Glycos_transf_2"/>
    <property type="match status" value="1"/>
</dbReference>
<evidence type="ECO:0000313" key="2">
    <source>
        <dbReference type="EMBL" id="XAY03987.1"/>
    </source>
</evidence>
<dbReference type="PANTHER" id="PTHR43685:SF11">
    <property type="entry name" value="GLYCOSYLTRANSFERASE TAGX-RELATED"/>
    <property type="match status" value="1"/>
</dbReference>
<name>A0AAU7AQR8_9ACTN</name>
<evidence type="ECO:0000259" key="1">
    <source>
        <dbReference type="Pfam" id="PF00535"/>
    </source>
</evidence>
<dbReference type="KEGG" id="parq:DSM112329_00813"/>
<dbReference type="CDD" id="cd00761">
    <property type="entry name" value="Glyco_tranf_GTA_type"/>
    <property type="match status" value="1"/>
</dbReference>
<dbReference type="EMBL" id="CP114014">
    <property type="protein sequence ID" value="XAY03987.1"/>
    <property type="molecule type" value="Genomic_DNA"/>
</dbReference>
<dbReference type="SUPFAM" id="SSF53448">
    <property type="entry name" value="Nucleotide-diphospho-sugar transferases"/>
    <property type="match status" value="1"/>
</dbReference>
<organism evidence="2">
    <name type="scientific">Paraconexibacter sp. AEG42_29</name>
    <dbReference type="NCBI Taxonomy" id="2997339"/>
    <lineage>
        <taxon>Bacteria</taxon>
        <taxon>Bacillati</taxon>
        <taxon>Actinomycetota</taxon>
        <taxon>Thermoleophilia</taxon>
        <taxon>Solirubrobacterales</taxon>
        <taxon>Paraconexibacteraceae</taxon>
        <taxon>Paraconexibacter</taxon>
    </lineage>
</organism>
<reference evidence="2" key="1">
    <citation type="submission" date="2022-12" db="EMBL/GenBank/DDBJ databases">
        <title>Paraconexibacter alkalitolerans sp. nov. and Baekduia alba sp. nov., isolated from soil and emended description of the genera Paraconexibacter (Chun et al., 2020) and Baekduia (An et al., 2020).</title>
        <authorList>
            <person name="Vieira S."/>
            <person name="Huber K.J."/>
            <person name="Geppert A."/>
            <person name="Wolf J."/>
            <person name="Neumann-Schaal M."/>
            <person name="Muesken M."/>
            <person name="Overmann J."/>
        </authorList>
    </citation>
    <scope>NUCLEOTIDE SEQUENCE</scope>
    <source>
        <strain evidence="2">AEG42_29</strain>
    </source>
</reference>
<dbReference type="InterPro" id="IPR050834">
    <property type="entry name" value="Glycosyltransf_2"/>
</dbReference>
<dbReference type="Gene3D" id="3.90.550.10">
    <property type="entry name" value="Spore Coat Polysaccharide Biosynthesis Protein SpsA, Chain A"/>
    <property type="match status" value="1"/>
</dbReference>
<dbReference type="RefSeq" id="WP_354700534.1">
    <property type="nucleotide sequence ID" value="NZ_CP114014.1"/>
</dbReference>